<dbReference type="EC" id="7.1.1.2" evidence="3 17"/>
<keyword evidence="15 17" id="KW-0472">Membrane</keyword>
<evidence type="ECO:0000259" key="20">
    <source>
        <dbReference type="Pfam" id="PF06455"/>
    </source>
</evidence>
<dbReference type="InterPro" id="IPR001516">
    <property type="entry name" value="Proton_antipo_N"/>
</dbReference>
<feature type="transmembrane region" description="Helical" evidence="17">
    <location>
        <begin position="450"/>
        <end position="469"/>
    </location>
</feature>
<feature type="transmembrane region" description="Helical" evidence="17">
    <location>
        <begin position="85"/>
        <end position="102"/>
    </location>
</feature>
<evidence type="ECO:0000256" key="3">
    <source>
        <dbReference type="ARBA" id="ARBA00012944"/>
    </source>
</evidence>
<keyword evidence="12 17" id="KW-0520">NAD</keyword>
<evidence type="ECO:0000256" key="10">
    <source>
        <dbReference type="ARBA" id="ARBA00022982"/>
    </source>
</evidence>
<evidence type="ECO:0000256" key="13">
    <source>
        <dbReference type="ARBA" id="ARBA00023075"/>
    </source>
</evidence>
<name>A0A3G3MEA6_9COLE</name>
<comment type="catalytic activity">
    <reaction evidence="16 17">
        <text>a ubiquinone + NADH + 5 H(+)(in) = a ubiquinol + NAD(+) + 4 H(+)(out)</text>
        <dbReference type="Rhea" id="RHEA:29091"/>
        <dbReference type="Rhea" id="RHEA-COMP:9565"/>
        <dbReference type="Rhea" id="RHEA-COMP:9566"/>
        <dbReference type="ChEBI" id="CHEBI:15378"/>
        <dbReference type="ChEBI" id="CHEBI:16389"/>
        <dbReference type="ChEBI" id="CHEBI:17976"/>
        <dbReference type="ChEBI" id="CHEBI:57540"/>
        <dbReference type="ChEBI" id="CHEBI:57945"/>
        <dbReference type="EC" id="7.1.1.2"/>
    </reaction>
</comment>
<evidence type="ECO:0000256" key="4">
    <source>
        <dbReference type="ARBA" id="ARBA00021096"/>
    </source>
</evidence>
<comment type="similarity">
    <text evidence="17">Belongs to the complex I subunit 5 family.</text>
</comment>
<feature type="domain" description="NADH:quinone oxidoreductase/Mrp antiporter transmembrane" evidence="18">
    <location>
        <begin position="102"/>
        <end position="384"/>
    </location>
</feature>
<reference evidence="21" key="2">
    <citation type="submission" date="2018-09" db="EMBL/GenBank/DDBJ databases">
        <authorList>
            <person name="James G."/>
        </authorList>
    </citation>
    <scope>NUCLEOTIDE SEQUENCE</scope>
</reference>
<dbReference type="PANTHER" id="PTHR42829">
    <property type="entry name" value="NADH-UBIQUINONE OXIDOREDUCTASE CHAIN 5"/>
    <property type="match status" value="1"/>
</dbReference>
<evidence type="ECO:0000256" key="8">
    <source>
        <dbReference type="ARBA" id="ARBA00022792"/>
    </source>
</evidence>
<evidence type="ECO:0000256" key="16">
    <source>
        <dbReference type="ARBA" id="ARBA00049551"/>
    </source>
</evidence>
<feature type="domain" description="NADH-Ubiquinone oxidoreductase (complex I) chain 5 N-terminal" evidence="19">
    <location>
        <begin position="38"/>
        <end position="85"/>
    </location>
</feature>
<keyword evidence="7 17" id="KW-0812">Transmembrane</keyword>
<dbReference type="InterPro" id="IPR003945">
    <property type="entry name" value="NU5C-like"/>
</dbReference>
<keyword evidence="11 17" id="KW-1133">Transmembrane helix</keyword>
<sequence length="569" mass="65785">MLKNFSKMLLVFSCFSFLMSMKFVYGNYVMIFEYLLVNLNSMDINFILYLDWMSFLFISFVCFISSMVLLYSVGYMEGEKNLNRFCLLVVMFVMSMMLMIISPNLISILLGWDGLGLVSYCLVIYYQNLKSFNAGMLTALTNRVGDVALLVSIALMMSYGSWNFLSYLDLFKNDLIMQLIGVLVILAAWTKSAQIPFSSWLPAAMAAPTPVSSLVHSSTLVTAGVYLLIRFNFMFSNEMKYFMLFLSLFTMFMSGLSASFEFDLKKIIALSTLSQLGLMMSILMLGEYKLAFFHLLIHAIFKALLFMCAGNYIHNYMNCQDIRYMGSLIKLMPFTSTFFNISNMSLCGLPFLSGFYSKDLIVEFMSMNYLNIFVYFIFYVSVGFTVFYSLRLSYYSLFSSFNFLSLNLIGDQESNMISGMMGLIYFVLISGSLVMWTVFPEPYYICLPEFMKFMTLIMIFMGAILGLEISKFGLSYKILMMNWFKFSNFNFLMWNLPVISTLGVNYYFNFAGLFMVKINDQGWIENYGAQGLKFGFSWLMNLMQLIFSNPIKIYFVLMLIWLVFLMFIF</sequence>
<feature type="transmembrane region" description="Helical" evidence="17">
    <location>
        <begin position="241"/>
        <end position="260"/>
    </location>
</feature>
<evidence type="ECO:0000256" key="7">
    <source>
        <dbReference type="ARBA" id="ARBA00022692"/>
    </source>
</evidence>
<evidence type="ECO:0000256" key="6">
    <source>
        <dbReference type="ARBA" id="ARBA00022660"/>
    </source>
</evidence>
<comment type="function">
    <text evidence="17">Core subunit of the mitochondrial membrane respiratory chain NADH dehydrogenase (Complex I) which catalyzes electron transfer from NADH through the respiratory chain, using ubiquinone as an electron acceptor. Essential for the catalytic activity and assembly of complex I.</text>
</comment>
<dbReference type="Pfam" id="PF00662">
    <property type="entry name" value="Proton_antipo_N"/>
    <property type="match status" value="1"/>
</dbReference>
<evidence type="ECO:0000256" key="11">
    <source>
        <dbReference type="ARBA" id="ARBA00022989"/>
    </source>
</evidence>
<evidence type="ECO:0000256" key="14">
    <source>
        <dbReference type="ARBA" id="ARBA00023128"/>
    </source>
</evidence>
<keyword evidence="9" id="KW-1278">Translocase</keyword>
<evidence type="ECO:0000256" key="12">
    <source>
        <dbReference type="ARBA" id="ARBA00023027"/>
    </source>
</evidence>
<evidence type="ECO:0000256" key="1">
    <source>
        <dbReference type="ARBA" id="ARBA00003257"/>
    </source>
</evidence>
<feature type="transmembrane region" description="Helical" evidence="17">
    <location>
        <begin position="551"/>
        <end position="568"/>
    </location>
</feature>
<dbReference type="AlphaFoldDB" id="A0A3G3MEA6"/>
<gene>
    <name evidence="21" type="primary">nad5</name>
</gene>
<dbReference type="GO" id="GO:0042773">
    <property type="term" value="P:ATP synthesis coupled electron transport"/>
    <property type="evidence" value="ECO:0007669"/>
    <property type="project" value="InterPro"/>
</dbReference>
<evidence type="ECO:0000256" key="5">
    <source>
        <dbReference type="ARBA" id="ARBA00022448"/>
    </source>
</evidence>
<feature type="domain" description="NADH dehydrogenase subunit 5 C-terminal" evidence="20">
    <location>
        <begin position="388"/>
        <end position="568"/>
    </location>
</feature>
<evidence type="ECO:0000256" key="17">
    <source>
        <dbReference type="RuleBase" id="RU003404"/>
    </source>
</evidence>
<feature type="transmembrane region" description="Helical" evidence="17">
    <location>
        <begin position="211"/>
        <end position="229"/>
    </location>
</feature>
<feature type="transmembrane region" description="Helical" evidence="17">
    <location>
        <begin position="372"/>
        <end position="394"/>
    </location>
</feature>
<evidence type="ECO:0000256" key="2">
    <source>
        <dbReference type="ARBA" id="ARBA00004448"/>
    </source>
</evidence>
<feature type="transmembrane region" description="Helical" evidence="17">
    <location>
        <begin position="267"/>
        <end position="285"/>
    </location>
</feature>
<feature type="transmembrane region" description="Helical" evidence="17">
    <location>
        <begin position="489"/>
        <end position="508"/>
    </location>
</feature>
<evidence type="ECO:0000256" key="15">
    <source>
        <dbReference type="ARBA" id="ARBA00023136"/>
    </source>
</evidence>
<comment type="subcellular location">
    <subcellularLocation>
        <location evidence="2">Mitochondrion inner membrane</location>
        <topology evidence="2">Multi-pass membrane protein</topology>
    </subcellularLocation>
</comment>
<keyword evidence="14 17" id="KW-0496">Mitochondrion</keyword>
<feature type="transmembrane region" description="Helical" evidence="17">
    <location>
        <begin position="147"/>
        <end position="165"/>
    </location>
</feature>
<dbReference type="GO" id="GO:0015990">
    <property type="term" value="P:electron transport coupled proton transport"/>
    <property type="evidence" value="ECO:0007669"/>
    <property type="project" value="TreeGrafter"/>
</dbReference>
<dbReference type="GO" id="GO:0008137">
    <property type="term" value="F:NADH dehydrogenase (ubiquinone) activity"/>
    <property type="evidence" value="ECO:0007669"/>
    <property type="project" value="UniProtKB-EC"/>
</dbReference>
<feature type="transmembrane region" description="Helical" evidence="17">
    <location>
        <begin position="171"/>
        <end position="190"/>
    </location>
</feature>
<geneLocation type="mitochondrion" evidence="21"/>
<dbReference type="InterPro" id="IPR010934">
    <property type="entry name" value="NADH_DH_su5_C"/>
</dbReference>
<evidence type="ECO:0000259" key="18">
    <source>
        <dbReference type="Pfam" id="PF00361"/>
    </source>
</evidence>
<accession>A0A3G3MEA6</accession>
<evidence type="ECO:0000313" key="21">
    <source>
        <dbReference type="EMBL" id="AYR05146.1"/>
    </source>
</evidence>
<keyword evidence="8" id="KW-0999">Mitochondrion inner membrane</keyword>
<feature type="transmembrane region" description="Helical" evidence="17">
    <location>
        <begin position="50"/>
        <end position="73"/>
    </location>
</feature>
<dbReference type="PRINTS" id="PR01434">
    <property type="entry name" value="NADHDHGNASE5"/>
</dbReference>
<evidence type="ECO:0000256" key="9">
    <source>
        <dbReference type="ARBA" id="ARBA00022967"/>
    </source>
</evidence>
<keyword evidence="6" id="KW-0679">Respiratory chain</keyword>
<keyword evidence="10" id="KW-0249">Electron transport</keyword>
<protein>
    <recommendedName>
        <fullName evidence="4 17">NADH-ubiquinone oxidoreductase chain 5</fullName>
        <ecNumber evidence="3 17">7.1.1.2</ecNumber>
    </recommendedName>
</protein>
<dbReference type="PANTHER" id="PTHR42829:SF2">
    <property type="entry name" value="NADH-UBIQUINONE OXIDOREDUCTASE CHAIN 5"/>
    <property type="match status" value="1"/>
</dbReference>
<reference evidence="21" key="1">
    <citation type="journal article" date="2015" name="Mol. Biol. Evol.">
        <title>Soup to Tree: The Phylogeny of Beetles Inferred by Mitochondrial Metagenomics of a Bornean Rainforest Sample.</title>
        <authorList>
            <person name="Crampton-Platt A."/>
            <person name="Timmermans M.J."/>
            <person name="Gimmel M.L."/>
            <person name="Kutty S.N."/>
            <person name="Cockerill T.D."/>
            <person name="Vun Khen C."/>
            <person name="Vogler A.P."/>
        </authorList>
    </citation>
    <scope>NUCLEOTIDE SEQUENCE</scope>
</reference>
<evidence type="ECO:0000259" key="19">
    <source>
        <dbReference type="Pfam" id="PF00662"/>
    </source>
</evidence>
<dbReference type="GO" id="GO:0003954">
    <property type="term" value="F:NADH dehydrogenase activity"/>
    <property type="evidence" value="ECO:0007669"/>
    <property type="project" value="TreeGrafter"/>
</dbReference>
<keyword evidence="5 17" id="KW-0813">Transport</keyword>
<dbReference type="Pfam" id="PF06455">
    <property type="entry name" value="NADH5_C"/>
    <property type="match status" value="1"/>
</dbReference>
<organism evidence="21">
    <name type="scientific">Coleoptera sp. ACP-2013</name>
    <dbReference type="NCBI Taxonomy" id="2485033"/>
    <lineage>
        <taxon>Eukaryota</taxon>
        <taxon>Metazoa</taxon>
        <taxon>Ecdysozoa</taxon>
        <taxon>Arthropoda</taxon>
        <taxon>Hexapoda</taxon>
        <taxon>Insecta</taxon>
        <taxon>Pterygota</taxon>
        <taxon>Neoptera</taxon>
        <taxon>Endopterygota</taxon>
        <taxon>Coleoptera</taxon>
    </lineage>
</organism>
<dbReference type="InterPro" id="IPR001750">
    <property type="entry name" value="ND/Mrp_TM"/>
</dbReference>
<dbReference type="GO" id="GO:0005743">
    <property type="term" value="C:mitochondrial inner membrane"/>
    <property type="evidence" value="ECO:0007669"/>
    <property type="project" value="UniProtKB-SubCell"/>
</dbReference>
<comment type="function">
    <text evidence="1">Core subunit of the mitochondrial membrane respiratory chain NADH dehydrogenase (Complex I) that is believed to belong to the minimal assembly required for catalysis. Complex I functions in the transfer of electrons from NADH to the respiratory chain. The immediate electron acceptor for the enzyme is believed to be ubiquinone.</text>
</comment>
<dbReference type="EMBL" id="MH940172">
    <property type="protein sequence ID" value="AYR05146.1"/>
    <property type="molecule type" value="Genomic_DNA"/>
</dbReference>
<feature type="transmembrane region" description="Helical" evidence="17">
    <location>
        <begin position="291"/>
        <end position="313"/>
    </location>
</feature>
<keyword evidence="13 17" id="KW-0830">Ubiquinone</keyword>
<feature type="transmembrane region" description="Helical" evidence="17">
    <location>
        <begin position="415"/>
        <end position="438"/>
    </location>
</feature>
<proteinExistence type="inferred from homology"/>
<dbReference type="Pfam" id="PF00361">
    <property type="entry name" value="Proton_antipo_M"/>
    <property type="match status" value="1"/>
</dbReference>
<feature type="transmembrane region" description="Helical" evidence="17">
    <location>
        <begin position="334"/>
        <end position="352"/>
    </location>
</feature>